<dbReference type="InterPro" id="IPR050260">
    <property type="entry name" value="FAD-bd_OxRdtase"/>
</dbReference>
<keyword evidence="3" id="KW-0285">Flavoprotein</keyword>
<keyword evidence="9" id="KW-1185">Reference proteome</keyword>
<dbReference type="AlphaFoldDB" id="A0A1C7PBF1"/>
<dbReference type="Gene3D" id="3.40.250.10">
    <property type="entry name" value="Rhodanese-like domain"/>
    <property type="match status" value="1"/>
</dbReference>
<dbReference type="PANTHER" id="PTHR43429:SF1">
    <property type="entry name" value="NAD(P)H SULFUR OXIDOREDUCTASE (COA-DEPENDENT)"/>
    <property type="match status" value="1"/>
</dbReference>
<dbReference type="InterPro" id="IPR036873">
    <property type="entry name" value="Rhodanese-like_dom_sf"/>
</dbReference>
<keyword evidence="4" id="KW-0274">FAD</keyword>
<evidence type="ECO:0000256" key="6">
    <source>
        <dbReference type="ARBA" id="ARBA00023284"/>
    </source>
</evidence>
<evidence type="ECO:0000256" key="3">
    <source>
        <dbReference type="ARBA" id="ARBA00022630"/>
    </source>
</evidence>
<dbReference type="InterPro" id="IPR001763">
    <property type="entry name" value="Rhodanese-like_dom"/>
</dbReference>
<dbReference type="PRINTS" id="PR00411">
    <property type="entry name" value="PNDRDTASEI"/>
</dbReference>
<dbReference type="PANTHER" id="PTHR43429">
    <property type="entry name" value="PYRIDINE NUCLEOTIDE-DISULFIDE OXIDOREDUCTASE DOMAIN-CONTAINING"/>
    <property type="match status" value="1"/>
</dbReference>
<accession>A0A1C7PBF1</accession>
<dbReference type="Gene3D" id="3.50.50.60">
    <property type="entry name" value="FAD/NAD(P)-binding domain"/>
    <property type="match status" value="2"/>
</dbReference>
<evidence type="ECO:0000259" key="7">
    <source>
        <dbReference type="PROSITE" id="PS50206"/>
    </source>
</evidence>
<protein>
    <submittedName>
        <fullName evidence="8">Pyridine nucleotide-disulphide oxidoreductase</fullName>
    </submittedName>
</protein>
<dbReference type="SUPFAM" id="SSF51905">
    <property type="entry name" value="FAD/NAD(P)-binding domain"/>
    <property type="match status" value="2"/>
</dbReference>
<evidence type="ECO:0000256" key="1">
    <source>
        <dbReference type="ARBA" id="ARBA00001974"/>
    </source>
</evidence>
<dbReference type="RefSeq" id="WP_067776107.1">
    <property type="nucleotide sequence ID" value="NZ_LIGX01000026.1"/>
</dbReference>
<dbReference type="OrthoDB" id="9802028at2"/>
<dbReference type="GO" id="GO:0016491">
    <property type="term" value="F:oxidoreductase activity"/>
    <property type="evidence" value="ECO:0007669"/>
    <property type="project" value="UniProtKB-KW"/>
</dbReference>
<dbReference type="SUPFAM" id="SSF55424">
    <property type="entry name" value="FAD/NAD-linked reductases, dimerisation (C-terminal) domain"/>
    <property type="match status" value="1"/>
</dbReference>
<keyword evidence="5" id="KW-0560">Oxidoreductase</keyword>
<name>A0A1C7PBF1_9BACT</name>
<evidence type="ECO:0000256" key="5">
    <source>
        <dbReference type="ARBA" id="ARBA00023002"/>
    </source>
</evidence>
<dbReference type="Pfam" id="PF02852">
    <property type="entry name" value="Pyr_redox_dim"/>
    <property type="match status" value="1"/>
</dbReference>
<evidence type="ECO:0000256" key="2">
    <source>
        <dbReference type="ARBA" id="ARBA00009130"/>
    </source>
</evidence>
<evidence type="ECO:0000313" key="8">
    <source>
        <dbReference type="EMBL" id="SEH84764.1"/>
    </source>
</evidence>
<keyword evidence="6" id="KW-0676">Redox-active center</keyword>
<dbReference type="InterPro" id="IPR036188">
    <property type="entry name" value="FAD/NAD-bd_sf"/>
</dbReference>
<dbReference type="PRINTS" id="PR00368">
    <property type="entry name" value="FADPNR"/>
</dbReference>
<dbReference type="PROSITE" id="PS50206">
    <property type="entry name" value="RHODANESE_3"/>
    <property type="match status" value="1"/>
</dbReference>
<comment type="cofactor">
    <cofactor evidence="1">
        <name>FAD</name>
        <dbReference type="ChEBI" id="CHEBI:57692"/>
    </cofactor>
</comment>
<dbReference type="SUPFAM" id="SSF52821">
    <property type="entry name" value="Rhodanese/Cell cycle control phosphatase"/>
    <property type="match status" value="1"/>
</dbReference>
<sequence length="550" mass="58823">MDKQLTTLIVGGVAGGATTAARLSRLGAGRRIVIIERGGYVSFANCGLPYYIGDVIPEQSSLILASPELFRSRYGIEVLLNHEAISIDAASSTLLVRNLATGEELPIPYDELVLSPGAAPFRPPMPGIDLAGVMTLRTVPDAEAVKAYIGRHNVRSALIVGAGFIGLEVAENLRELGLEVTLVEGAPHILPPLDTHMSGYVSRLLEERGLRIETGKIAQGIRRTEDGRLQAYADAWESPAADMILLSIGVRPETSLARTAGIETGKTGGIIVDTQMKTSVPGIWAVGDAVEVVSRVTGRPMLLALAGVAQKQARIAAASIMGRQEEFHGVLGTSVLRIFGTTVAMTGMNPDTLARLGYEDDYEYIDAHPYQHVTYYPGATPIHMRLVYRKKDGLILGATAIGENDAARKIDVIAALMSKNGTVYDLEEAEMCYSPQEGAAKDAVNMVGMAAANNLRGLHPLAHAGDIGRPGTFLLDVREVAETVRQPFAGAVNIPLSQLRSRWQELPGDRTILVLCQVGVRGYNATRFLCNMGLDARNLSGGYITMSLGS</sequence>
<dbReference type="EMBL" id="LT629973">
    <property type="protein sequence ID" value="SEH84764.1"/>
    <property type="molecule type" value="Genomic_DNA"/>
</dbReference>
<evidence type="ECO:0000256" key="4">
    <source>
        <dbReference type="ARBA" id="ARBA00022827"/>
    </source>
</evidence>
<comment type="similarity">
    <text evidence="2">Belongs to the class-III pyridine nucleotide-disulfide oxidoreductase family.</text>
</comment>
<reference evidence="9" key="1">
    <citation type="submission" date="2016-09" db="EMBL/GenBank/DDBJ databases">
        <authorList>
            <person name="Koehorst J."/>
        </authorList>
    </citation>
    <scope>NUCLEOTIDE SEQUENCE [LARGE SCALE GENOMIC DNA]</scope>
</reference>
<dbReference type="STRING" id="1679444.PYTT_1184"/>
<dbReference type="InterPro" id="IPR023753">
    <property type="entry name" value="FAD/NAD-binding_dom"/>
</dbReference>
<dbReference type="Proteomes" id="UP000176204">
    <property type="component" value="Chromosome I"/>
</dbReference>
<gene>
    <name evidence="8" type="ORF">PYTT_1184</name>
</gene>
<proteinExistence type="inferred from homology"/>
<dbReference type="InterPro" id="IPR004099">
    <property type="entry name" value="Pyr_nucl-diS_OxRdtase_dimer"/>
</dbReference>
<organism evidence="8 9">
    <name type="scientific">Akkermansia glycaniphila</name>
    <dbReference type="NCBI Taxonomy" id="1679444"/>
    <lineage>
        <taxon>Bacteria</taxon>
        <taxon>Pseudomonadati</taxon>
        <taxon>Verrucomicrobiota</taxon>
        <taxon>Verrucomicrobiia</taxon>
        <taxon>Verrucomicrobiales</taxon>
        <taxon>Akkermansiaceae</taxon>
        <taxon>Akkermansia</taxon>
    </lineage>
</organism>
<dbReference type="Pfam" id="PF07992">
    <property type="entry name" value="Pyr_redox_2"/>
    <property type="match status" value="1"/>
</dbReference>
<dbReference type="KEGG" id="agl:PYTT_1184"/>
<dbReference type="SMART" id="SM00450">
    <property type="entry name" value="RHOD"/>
    <property type="match status" value="1"/>
</dbReference>
<dbReference type="Pfam" id="PF00581">
    <property type="entry name" value="Rhodanese"/>
    <property type="match status" value="1"/>
</dbReference>
<dbReference type="InterPro" id="IPR016156">
    <property type="entry name" value="FAD/NAD-linked_Rdtase_dimer_sf"/>
</dbReference>
<evidence type="ECO:0000313" key="9">
    <source>
        <dbReference type="Proteomes" id="UP000176204"/>
    </source>
</evidence>
<feature type="domain" description="Rhodanese" evidence="7">
    <location>
        <begin position="468"/>
        <end position="545"/>
    </location>
</feature>